<evidence type="ECO:0000256" key="5">
    <source>
        <dbReference type="ARBA" id="ARBA00022777"/>
    </source>
</evidence>
<evidence type="ECO:0000256" key="7">
    <source>
        <dbReference type="SAM" id="Phobius"/>
    </source>
</evidence>
<dbReference type="PANTHER" id="PTHR43047">
    <property type="entry name" value="TWO-COMPONENT HISTIDINE PROTEIN KINASE"/>
    <property type="match status" value="1"/>
</dbReference>
<dbReference type="SUPFAM" id="SSF47384">
    <property type="entry name" value="Homodimeric domain of signal transducing histidine kinase"/>
    <property type="match status" value="1"/>
</dbReference>
<feature type="domain" description="Histidine kinase" evidence="8">
    <location>
        <begin position="581"/>
        <end position="795"/>
    </location>
</feature>
<evidence type="ECO:0000256" key="4">
    <source>
        <dbReference type="ARBA" id="ARBA00022679"/>
    </source>
</evidence>
<dbReference type="Pfam" id="PF02518">
    <property type="entry name" value="HATPase_c"/>
    <property type="match status" value="1"/>
</dbReference>
<organism evidence="9 10">
    <name type="scientific">Rhizobium aquaticum</name>
    <dbReference type="NCBI Taxonomy" id="1549636"/>
    <lineage>
        <taxon>Bacteria</taxon>
        <taxon>Pseudomonadati</taxon>
        <taxon>Pseudomonadota</taxon>
        <taxon>Alphaproteobacteria</taxon>
        <taxon>Hyphomicrobiales</taxon>
        <taxon>Rhizobiaceae</taxon>
        <taxon>Rhizobium/Agrobacterium group</taxon>
        <taxon>Rhizobium</taxon>
    </lineage>
</organism>
<dbReference type="SMART" id="SM00388">
    <property type="entry name" value="HisKA"/>
    <property type="match status" value="1"/>
</dbReference>
<dbReference type="Pfam" id="PF00512">
    <property type="entry name" value="HisKA"/>
    <property type="match status" value="1"/>
</dbReference>
<dbReference type="InterPro" id="IPR005467">
    <property type="entry name" value="His_kinase_dom"/>
</dbReference>
<keyword evidence="3" id="KW-0597">Phosphoprotein</keyword>
<dbReference type="Gene3D" id="3.30.450.20">
    <property type="entry name" value="PAS domain"/>
    <property type="match status" value="1"/>
</dbReference>
<keyword evidence="4" id="KW-0808">Transferase</keyword>
<evidence type="ECO:0000256" key="1">
    <source>
        <dbReference type="ARBA" id="ARBA00000085"/>
    </source>
</evidence>
<keyword evidence="7" id="KW-0812">Transmembrane</keyword>
<comment type="caution">
    <text evidence="9">The sequence shown here is derived from an EMBL/GenBank/DDBJ whole genome shotgun (WGS) entry which is preliminary data.</text>
</comment>
<dbReference type="PRINTS" id="PR00344">
    <property type="entry name" value="BCTRLSENSOR"/>
</dbReference>
<dbReference type="CDD" id="cd00082">
    <property type="entry name" value="HisKA"/>
    <property type="match status" value="1"/>
</dbReference>
<dbReference type="SMART" id="SM00387">
    <property type="entry name" value="HATPase_c"/>
    <property type="match status" value="1"/>
</dbReference>
<dbReference type="InterPro" id="IPR036890">
    <property type="entry name" value="HATPase_C_sf"/>
</dbReference>
<gene>
    <name evidence="9" type="ORF">ABID16_004442</name>
</gene>
<comment type="catalytic activity">
    <reaction evidence="1">
        <text>ATP + protein L-histidine = ADP + protein N-phospho-L-histidine.</text>
        <dbReference type="EC" id="2.7.13.3"/>
    </reaction>
</comment>
<keyword evidence="7" id="KW-1133">Transmembrane helix</keyword>
<dbReference type="CDD" id="cd00075">
    <property type="entry name" value="HATPase"/>
    <property type="match status" value="1"/>
</dbReference>
<reference evidence="9 10" key="1">
    <citation type="submission" date="2024-06" db="EMBL/GenBank/DDBJ databases">
        <title>Genomic Encyclopedia of Type Strains, Phase IV (KMG-IV): sequencing the most valuable type-strain genomes for metagenomic binning, comparative biology and taxonomic classification.</title>
        <authorList>
            <person name="Goeker M."/>
        </authorList>
    </citation>
    <scope>NUCLEOTIDE SEQUENCE [LARGE SCALE GENOMIC DNA]</scope>
    <source>
        <strain evidence="9 10">DSM 29780</strain>
    </source>
</reference>
<dbReference type="PROSITE" id="PS50109">
    <property type="entry name" value="HIS_KIN"/>
    <property type="match status" value="1"/>
</dbReference>
<dbReference type="EC" id="2.7.13.3" evidence="2"/>
<evidence type="ECO:0000256" key="3">
    <source>
        <dbReference type="ARBA" id="ARBA00022553"/>
    </source>
</evidence>
<dbReference type="InterPro" id="IPR000014">
    <property type="entry name" value="PAS"/>
</dbReference>
<feature type="coiled-coil region" evidence="6">
    <location>
        <begin position="175"/>
        <end position="202"/>
    </location>
</feature>
<evidence type="ECO:0000313" key="9">
    <source>
        <dbReference type="EMBL" id="MET3616093.1"/>
    </source>
</evidence>
<accession>A0ABV2J5Q7</accession>
<dbReference type="InterPro" id="IPR003661">
    <property type="entry name" value="HisK_dim/P_dom"/>
</dbReference>
<evidence type="ECO:0000256" key="6">
    <source>
        <dbReference type="SAM" id="Coils"/>
    </source>
</evidence>
<dbReference type="Proteomes" id="UP001549047">
    <property type="component" value="Unassembled WGS sequence"/>
</dbReference>
<evidence type="ECO:0000313" key="10">
    <source>
        <dbReference type="Proteomes" id="UP001549047"/>
    </source>
</evidence>
<dbReference type="GO" id="GO:0016301">
    <property type="term" value="F:kinase activity"/>
    <property type="evidence" value="ECO:0007669"/>
    <property type="project" value="UniProtKB-KW"/>
</dbReference>
<keyword evidence="6" id="KW-0175">Coiled coil</keyword>
<dbReference type="EMBL" id="JBEPMB010000012">
    <property type="protein sequence ID" value="MET3616093.1"/>
    <property type="molecule type" value="Genomic_DNA"/>
</dbReference>
<dbReference type="Gene3D" id="1.10.287.130">
    <property type="match status" value="1"/>
</dbReference>
<proteinExistence type="predicted"/>
<dbReference type="SUPFAM" id="SSF55785">
    <property type="entry name" value="PYP-like sensor domain (PAS domain)"/>
    <property type="match status" value="2"/>
</dbReference>
<keyword evidence="5 9" id="KW-0418">Kinase</keyword>
<dbReference type="InterPro" id="IPR036097">
    <property type="entry name" value="HisK_dim/P_sf"/>
</dbReference>
<keyword evidence="7" id="KW-0472">Membrane</keyword>
<protein>
    <recommendedName>
        <fullName evidence="2">histidine kinase</fullName>
        <ecNumber evidence="2">2.7.13.3</ecNumber>
    </recommendedName>
</protein>
<dbReference type="InterPro" id="IPR035965">
    <property type="entry name" value="PAS-like_dom_sf"/>
</dbReference>
<dbReference type="SMART" id="SM00091">
    <property type="entry name" value="PAS"/>
    <property type="match status" value="3"/>
</dbReference>
<dbReference type="InterPro" id="IPR003594">
    <property type="entry name" value="HATPase_dom"/>
</dbReference>
<evidence type="ECO:0000256" key="2">
    <source>
        <dbReference type="ARBA" id="ARBA00012438"/>
    </source>
</evidence>
<feature type="transmembrane region" description="Helical" evidence="7">
    <location>
        <begin position="24"/>
        <end position="43"/>
    </location>
</feature>
<dbReference type="Gene3D" id="3.30.565.10">
    <property type="entry name" value="Histidine kinase-like ATPase, C-terminal domain"/>
    <property type="match status" value="1"/>
</dbReference>
<feature type="coiled-coil region" evidence="6">
    <location>
        <begin position="52"/>
        <end position="86"/>
    </location>
</feature>
<dbReference type="PANTHER" id="PTHR43047:SF72">
    <property type="entry name" value="OSMOSENSING HISTIDINE PROTEIN KINASE SLN1"/>
    <property type="match status" value="1"/>
</dbReference>
<dbReference type="Pfam" id="PF12860">
    <property type="entry name" value="PAS_7"/>
    <property type="match status" value="2"/>
</dbReference>
<sequence length="806" mass="88314">MTATTALTASDVLAASPSVGSLYTTGGIAGAAILAGILSAAFISSFWNARRRNTAEAESREIRSALSEASQKISSYQALIADKNRRIVIWDGLSGQIEVIGQLPLETGAPVQDRDFIAFGRWLSPRSASEIENAIDKLRGLGAPFDLVVESQRGEAIEAQGRVTGGRSFVRFVALNSLRAELAELQIERDRLAATIASFQALLDTIDMPVWQRNTEGRLNWVNEAYSGAVEAKTRDEAVREGRELLPTVAREKIRATLTPDSPFHDKVSTVVRGERAFYEVFDVKSRGGSAGMAIDTTAQEALREELKRTLKSHAEILDHLGTPVAIFDKDQRLQFYNQAFQQLWELDLVFLESRPDNGALLDRLRAKGRLPEQLNWKSWREHALNVYRAVETQTDIWYLPNGQTLRVFANALPQGGATWVFENLTEKVNLETLYNSLVKVQEETINHLAEGVAVFGPDGKIRISNPAFRKLWGLGEGDAKPGTHIRSVETACTAAYGQADGWRRFGQIITSFEDERSNLSGTLELNTGLVLDYAVTPLPNAQTMLTFVDMTDSVLAERALTEKNAALQKADEIKNDFVQHVSYELRSPLTNIIGFTDLLKTPALGTLNERQAEYVEHISASSSILLTIVNDILDLATVDAGIMQLDFAPIALDGFLDDVAQQIAGRMQEMNITLQITAPAGLGAINADRQRLKQILLKLLTNAANFAPEHSTIRLKCWRDGNDFVFKVSDDGPGIPKDILDTVFNRFESHGKGSGAGLGLAIVDCFVTLHGGQVTIDSVEGRGTEVTCRIPSKILPDIGSIAAAE</sequence>
<dbReference type="SUPFAM" id="SSF55874">
    <property type="entry name" value="ATPase domain of HSP90 chaperone/DNA topoisomerase II/histidine kinase"/>
    <property type="match status" value="1"/>
</dbReference>
<dbReference type="InterPro" id="IPR004358">
    <property type="entry name" value="Sig_transdc_His_kin-like_C"/>
</dbReference>
<keyword evidence="10" id="KW-1185">Reference proteome</keyword>
<evidence type="ECO:0000259" key="8">
    <source>
        <dbReference type="PROSITE" id="PS50109"/>
    </source>
</evidence>
<name>A0ABV2J5Q7_9HYPH</name>